<proteinExistence type="predicted"/>
<name>A0A1S1LFZ3_MYCCH</name>
<evidence type="ECO:0000256" key="1">
    <source>
        <dbReference type="SAM" id="MobiDB-lite"/>
    </source>
</evidence>
<protein>
    <submittedName>
        <fullName evidence="2">Uncharacterized protein</fullName>
    </submittedName>
</protein>
<accession>A0A1S1LFZ3</accession>
<evidence type="ECO:0000313" key="2">
    <source>
        <dbReference type="EMBL" id="OHU46088.1"/>
    </source>
</evidence>
<dbReference type="AlphaFoldDB" id="A0A1S1LFZ3"/>
<gene>
    <name evidence="2" type="ORF">BKG82_28305</name>
</gene>
<feature type="region of interest" description="Disordered" evidence="1">
    <location>
        <begin position="54"/>
        <end position="81"/>
    </location>
</feature>
<dbReference type="Proteomes" id="UP000180043">
    <property type="component" value="Unassembled WGS sequence"/>
</dbReference>
<organism evidence="2 3">
    <name type="scientific">Mycobacteroides chelonae</name>
    <name type="common">Mycobacterium chelonae</name>
    <dbReference type="NCBI Taxonomy" id="1774"/>
    <lineage>
        <taxon>Bacteria</taxon>
        <taxon>Bacillati</taxon>
        <taxon>Actinomycetota</taxon>
        <taxon>Actinomycetes</taxon>
        <taxon>Mycobacteriales</taxon>
        <taxon>Mycobacteriaceae</taxon>
        <taxon>Mycobacteroides</taxon>
    </lineage>
</organism>
<evidence type="ECO:0000313" key="3">
    <source>
        <dbReference type="Proteomes" id="UP000180043"/>
    </source>
</evidence>
<dbReference type="EMBL" id="MLIQ01000049">
    <property type="protein sequence ID" value="OHU46088.1"/>
    <property type="molecule type" value="Genomic_DNA"/>
</dbReference>
<reference evidence="2 3" key="1">
    <citation type="submission" date="2016-10" db="EMBL/GenBank/DDBJ databases">
        <title>Evaluation of Human, Veterinary and Environmental Mycobacterium chelonae Isolates by Core Genome Phylogenomic Analysis, Targeted Gene Comparison, and Anti-microbial Susceptibility Patterns: A Tale of Mistaken Identities.</title>
        <authorList>
            <person name="Fogelson S.B."/>
            <person name="Camus A.C."/>
            <person name="Lorenz W."/>
            <person name="Vasireddy R."/>
            <person name="Vasireddy S."/>
            <person name="Smith T."/>
            <person name="Brown-Elliott B.A."/>
            <person name="Wallace R.J.Jr."/>
            <person name="Hasan N.A."/>
            <person name="Reischl U."/>
            <person name="Sanchez S."/>
        </authorList>
    </citation>
    <scope>NUCLEOTIDE SEQUENCE [LARGE SCALE GENOMIC DNA]</scope>
    <source>
        <strain evidence="2 3">15515</strain>
    </source>
</reference>
<comment type="caution">
    <text evidence="2">The sequence shown here is derived from an EMBL/GenBank/DDBJ whole genome shotgun (WGS) entry which is preliminary data.</text>
</comment>
<dbReference type="RefSeq" id="WP_070948111.1">
    <property type="nucleotide sequence ID" value="NZ_MLIQ01000049.1"/>
</dbReference>
<feature type="compositionally biased region" description="Basic and acidic residues" evidence="1">
    <location>
        <begin position="63"/>
        <end position="81"/>
    </location>
</feature>
<sequence length="81" mass="9482">MSAWIAERHNGSIRVWRAVRGVIEYHKQYSSHYPSGRIVTFRSLEAARRRADELNCRTPVPSGERRRYNQRTHENSADNGN</sequence>